<proteinExistence type="predicted"/>
<organism evidence="2 3">
    <name type="scientific">Eumeta variegata</name>
    <name type="common">Bagworm moth</name>
    <name type="synonym">Eumeta japonica</name>
    <dbReference type="NCBI Taxonomy" id="151549"/>
    <lineage>
        <taxon>Eukaryota</taxon>
        <taxon>Metazoa</taxon>
        <taxon>Ecdysozoa</taxon>
        <taxon>Arthropoda</taxon>
        <taxon>Hexapoda</taxon>
        <taxon>Insecta</taxon>
        <taxon>Pterygota</taxon>
        <taxon>Neoptera</taxon>
        <taxon>Endopterygota</taxon>
        <taxon>Lepidoptera</taxon>
        <taxon>Glossata</taxon>
        <taxon>Ditrysia</taxon>
        <taxon>Tineoidea</taxon>
        <taxon>Psychidae</taxon>
        <taxon>Oiketicinae</taxon>
        <taxon>Eumeta</taxon>
    </lineage>
</organism>
<name>A0A4C1WS11_EUMVA</name>
<dbReference type="AlphaFoldDB" id="A0A4C1WS11"/>
<dbReference type="InterPro" id="IPR000477">
    <property type="entry name" value="RT_dom"/>
</dbReference>
<evidence type="ECO:0000313" key="3">
    <source>
        <dbReference type="Proteomes" id="UP000299102"/>
    </source>
</evidence>
<comment type="caution">
    <text evidence="2">The sequence shown here is derived from an EMBL/GenBank/DDBJ whole genome shotgun (WGS) entry which is preliminary data.</text>
</comment>
<dbReference type="EMBL" id="BGZK01000612">
    <property type="protein sequence ID" value="GBP52915.1"/>
    <property type="molecule type" value="Genomic_DNA"/>
</dbReference>
<evidence type="ECO:0000313" key="2">
    <source>
        <dbReference type="EMBL" id="GBP52915.1"/>
    </source>
</evidence>
<gene>
    <name evidence="2" type="ORF">EVAR_47570_1</name>
</gene>
<accession>A0A4C1WS11</accession>
<dbReference type="OrthoDB" id="7382669at2759"/>
<keyword evidence="3" id="KW-1185">Reference proteome</keyword>
<dbReference type="Pfam" id="PF00078">
    <property type="entry name" value="RVT_1"/>
    <property type="match status" value="1"/>
</dbReference>
<reference evidence="2 3" key="1">
    <citation type="journal article" date="2019" name="Commun. Biol.">
        <title>The bagworm genome reveals a unique fibroin gene that provides high tensile strength.</title>
        <authorList>
            <person name="Kono N."/>
            <person name="Nakamura H."/>
            <person name="Ohtoshi R."/>
            <person name="Tomita M."/>
            <person name="Numata K."/>
            <person name="Arakawa K."/>
        </authorList>
    </citation>
    <scope>NUCLEOTIDE SEQUENCE [LARGE SCALE GENOMIC DNA]</scope>
</reference>
<dbReference type="CDD" id="cd01650">
    <property type="entry name" value="RT_nLTR_like"/>
    <property type="match status" value="1"/>
</dbReference>
<feature type="domain" description="Reverse transcriptase" evidence="1">
    <location>
        <begin position="43"/>
        <end position="195"/>
    </location>
</feature>
<sequence length="342" mass="37748">MPYGIARFVIPKALRRSVVGNDFPREDPREDSVGACTGLRGGISGNQHGFVPGRSTSTALNDILGVEGSAAKYVQLIFLDISGAFDNAWWPMGGVPRWRRSRGRGPQWGAPGSVLGPALWNVLLDDLLRLPFPAGVKTVAYADDVTVLVEASSRAEIERRSAQALDLMQDWGRRNRLAFAPAKSCTMTVKGRLQRPPIVRMGGDSIRTVSAATVLGLVLDEHLFAQHAQSIGEGVEELRQATYLTTLTYVAGAGTSVQTARSTQCPAEDTEASLGVTDQGLQDHREREGRTAAEVRVLRRRVRDEMIELWQRDWDEEKNGRELYRYFPDVSARLSFGWVEPD</sequence>
<protein>
    <submittedName>
        <fullName evidence="2">115 kDa protein in type-1 retrotransposable element R1DM</fullName>
    </submittedName>
</protein>
<dbReference type="PANTHER" id="PTHR33332">
    <property type="entry name" value="REVERSE TRANSCRIPTASE DOMAIN-CONTAINING PROTEIN"/>
    <property type="match status" value="1"/>
</dbReference>
<evidence type="ECO:0000259" key="1">
    <source>
        <dbReference type="Pfam" id="PF00078"/>
    </source>
</evidence>
<dbReference type="Proteomes" id="UP000299102">
    <property type="component" value="Unassembled WGS sequence"/>
</dbReference>